<comment type="subcellular location">
    <subcellularLocation>
        <location evidence="1">Cell membrane</location>
        <topology evidence="1">Peripheral membrane protein</topology>
    </subcellularLocation>
</comment>
<name>A0A2R6CBR1_9ARCH</name>
<evidence type="ECO:0000256" key="9">
    <source>
        <dbReference type="ARBA" id="ARBA00038669"/>
    </source>
</evidence>
<comment type="caution">
    <text evidence="14">The sequence shown here is derived from an EMBL/GenBank/DDBJ whole genome shotgun (WGS) entry which is preliminary data.</text>
</comment>
<evidence type="ECO:0000256" key="2">
    <source>
        <dbReference type="ARBA" id="ARBA00022448"/>
    </source>
</evidence>
<dbReference type="SUPFAM" id="SSF52540">
    <property type="entry name" value="P-loop containing nucleoside triphosphate hydrolases"/>
    <property type="match status" value="1"/>
</dbReference>
<dbReference type="InterPro" id="IPR017871">
    <property type="entry name" value="ABC_transporter-like_CS"/>
</dbReference>
<dbReference type="NCBIfam" id="TIGR01727">
    <property type="entry name" value="oligo_HPY"/>
    <property type="match status" value="1"/>
</dbReference>
<dbReference type="PROSITE" id="PS00211">
    <property type="entry name" value="ABC_TRANSPORTER_1"/>
    <property type="match status" value="1"/>
</dbReference>
<dbReference type="CDD" id="cd03257">
    <property type="entry name" value="ABC_NikE_OppD_transporters"/>
    <property type="match status" value="1"/>
</dbReference>
<keyword evidence="5" id="KW-0067">ATP-binding</keyword>
<keyword evidence="6" id="KW-1278">Translocase</keyword>
<dbReference type="GO" id="GO:0015833">
    <property type="term" value="P:peptide transport"/>
    <property type="evidence" value="ECO:0007669"/>
    <property type="project" value="InterPro"/>
</dbReference>
<comment type="subunit">
    <text evidence="9">The complex is composed of two ATP-binding proteins (NikD and NikE), two transmembrane proteins (NikB and NikC) and a solute-binding protein (NikA).</text>
</comment>
<keyword evidence="3" id="KW-1003">Cell membrane</keyword>
<protein>
    <recommendedName>
        <fullName evidence="11">Nickel import system ATP-binding protein NikD</fullName>
        <ecNumber evidence="10">7.2.2.11</ecNumber>
    </recommendedName>
</protein>
<dbReference type="InterPro" id="IPR027417">
    <property type="entry name" value="P-loop_NTPase"/>
</dbReference>
<dbReference type="InterPro" id="IPR050388">
    <property type="entry name" value="ABC_Ni/Peptide_Import"/>
</dbReference>
<evidence type="ECO:0000313" key="15">
    <source>
        <dbReference type="Proteomes" id="UP000242015"/>
    </source>
</evidence>
<dbReference type="EC" id="7.2.2.11" evidence="10"/>
<feature type="domain" description="ABC transporter" evidence="13">
    <location>
        <begin position="7"/>
        <end position="288"/>
    </location>
</feature>
<dbReference type="Pfam" id="PF00005">
    <property type="entry name" value="ABC_tran"/>
    <property type="match status" value="1"/>
</dbReference>
<dbReference type="PANTHER" id="PTHR43297:SF13">
    <property type="entry name" value="NICKEL ABC TRANSPORTER, ATP-BINDING PROTEIN"/>
    <property type="match status" value="1"/>
</dbReference>
<dbReference type="PANTHER" id="PTHR43297">
    <property type="entry name" value="OLIGOPEPTIDE TRANSPORT ATP-BINDING PROTEIN APPD"/>
    <property type="match status" value="1"/>
</dbReference>
<evidence type="ECO:0000256" key="12">
    <source>
        <dbReference type="ARBA" id="ARBA00048610"/>
    </source>
</evidence>
<gene>
    <name evidence="14" type="ORF">B9Q04_06580</name>
</gene>
<dbReference type="GO" id="GO:0005524">
    <property type="term" value="F:ATP binding"/>
    <property type="evidence" value="ECO:0007669"/>
    <property type="project" value="UniProtKB-KW"/>
</dbReference>
<evidence type="ECO:0000256" key="5">
    <source>
        <dbReference type="ARBA" id="ARBA00022840"/>
    </source>
</evidence>
<evidence type="ECO:0000256" key="1">
    <source>
        <dbReference type="ARBA" id="ARBA00004202"/>
    </source>
</evidence>
<evidence type="ECO:0000256" key="8">
    <source>
        <dbReference type="ARBA" id="ARBA00023136"/>
    </source>
</evidence>
<dbReference type="InterPro" id="IPR013563">
    <property type="entry name" value="Oligopep_ABC_C"/>
</dbReference>
<keyword evidence="2" id="KW-0813">Transport</keyword>
<dbReference type="Proteomes" id="UP000242015">
    <property type="component" value="Unassembled WGS sequence"/>
</dbReference>
<organism evidence="14 15">
    <name type="scientific">Candidatus Marsarchaeota G2 archaeon BE_D</name>
    <dbReference type="NCBI Taxonomy" id="1978158"/>
    <lineage>
        <taxon>Archaea</taxon>
        <taxon>Candidatus Marsarchaeota</taxon>
        <taxon>Candidatus Marsarchaeota group 2</taxon>
    </lineage>
</organism>
<dbReference type="InterPro" id="IPR003593">
    <property type="entry name" value="AAA+_ATPase"/>
</dbReference>
<comment type="catalytic activity">
    <reaction evidence="12">
        <text>Ni(2+)(out) + ATP + H2O = Ni(2+)(in) + ADP + phosphate + H(+)</text>
        <dbReference type="Rhea" id="RHEA:15557"/>
        <dbReference type="ChEBI" id="CHEBI:15377"/>
        <dbReference type="ChEBI" id="CHEBI:15378"/>
        <dbReference type="ChEBI" id="CHEBI:30616"/>
        <dbReference type="ChEBI" id="CHEBI:43474"/>
        <dbReference type="ChEBI" id="CHEBI:49786"/>
        <dbReference type="ChEBI" id="CHEBI:456216"/>
        <dbReference type="EC" id="7.2.2.11"/>
    </reaction>
    <physiologicalReaction direction="left-to-right" evidence="12">
        <dbReference type="Rhea" id="RHEA:15558"/>
    </physiologicalReaction>
</comment>
<evidence type="ECO:0000256" key="10">
    <source>
        <dbReference type="ARBA" id="ARBA00039098"/>
    </source>
</evidence>
<evidence type="ECO:0000256" key="4">
    <source>
        <dbReference type="ARBA" id="ARBA00022741"/>
    </source>
</evidence>
<dbReference type="GO" id="GO:0005886">
    <property type="term" value="C:plasma membrane"/>
    <property type="evidence" value="ECO:0007669"/>
    <property type="project" value="UniProtKB-SubCell"/>
</dbReference>
<evidence type="ECO:0000256" key="3">
    <source>
        <dbReference type="ARBA" id="ARBA00022475"/>
    </source>
</evidence>
<dbReference type="EMBL" id="NEXF01000116">
    <property type="protein sequence ID" value="PSO08240.1"/>
    <property type="molecule type" value="Genomic_DNA"/>
</dbReference>
<keyword evidence="7" id="KW-0406">Ion transport</keyword>
<dbReference type="SMART" id="SM00382">
    <property type="entry name" value="AAA"/>
    <property type="match status" value="1"/>
</dbReference>
<dbReference type="AlphaFoldDB" id="A0A2R6CBR1"/>
<dbReference type="InterPro" id="IPR003439">
    <property type="entry name" value="ABC_transporter-like_ATP-bd"/>
</dbReference>
<proteinExistence type="predicted"/>
<dbReference type="Pfam" id="PF08352">
    <property type="entry name" value="oligo_HPY"/>
    <property type="match status" value="1"/>
</dbReference>
<dbReference type="GO" id="GO:0016887">
    <property type="term" value="F:ATP hydrolysis activity"/>
    <property type="evidence" value="ECO:0007669"/>
    <property type="project" value="InterPro"/>
</dbReference>
<dbReference type="GO" id="GO:0015413">
    <property type="term" value="F:ABC-type nickel transporter activity"/>
    <property type="evidence" value="ECO:0007669"/>
    <property type="project" value="UniProtKB-EC"/>
</dbReference>
<evidence type="ECO:0000256" key="11">
    <source>
        <dbReference type="ARBA" id="ARBA00044143"/>
    </source>
</evidence>
<accession>A0A2R6CBR1</accession>
<sequence>MTASLIVKDLSVDYIVNEKAVRVLNKINLRLNKGEITGVVGESGSGKSTLALTLIGLLPENARVTSGEVLLEDKTVLTPNFSAFEELRGTSIAMIFQEPLNSLNPVYKVGYQIAEAIMVRELRKKEDLNYSPPLAYDYSKTKKETKRFFEFLKRPKLNPEVKKEIIDILKAVRISNPEDVINKYPHELSGGMRQRVMIAMALVEHPDVLIADEPTTALDVTTQAKVLKLLKDLAEEYKTAIMLISHDLSVVSEVANSVAVMYLGEIMEYSPSNELFSKPLHPYTKGLIESIPSLGVDEYQNPIPGNIPSPSSPPSGCRFHTRCSFAFEKCKTDEPIETILNQRMVKCHLYR</sequence>
<evidence type="ECO:0000313" key="14">
    <source>
        <dbReference type="EMBL" id="PSO08240.1"/>
    </source>
</evidence>
<dbReference type="Gene3D" id="3.40.50.300">
    <property type="entry name" value="P-loop containing nucleotide triphosphate hydrolases"/>
    <property type="match status" value="1"/>
</dbReference>
<keyword evidence="8" id="KW-0472">Membrane</keyword>
<evidence type="ECO:0000256" key="6">
    <source>
        <dbReference type="ARBA" id="ARBA00022967"/>
    </source>
</evidence>
<dbReference type="PROSITE" id="PS50893">
    <property type="entry name" value="ABC_TRANSPORTER_2"/>
    <property type="match status" value="1"/>
</dbReference>
<keyword evidence="4" id="KW-0547">Nucleotide-binding</keyword>
<evidence type="ECO:0000256" key="7">
    <source>
        <dbReference type="ARBA" id="ARBA00023065"/>
    </source>
</evidence>
<evidence type="ECO:0000259" key="13">
    <source>
        <dbReference type="PROSITE" id="PS50893"/>
    </source>
</evidence>
<reference evidence="14 15" key="1">
    <citation type="submission" date="2017-04" db="EMBL/GenBank/DDBJ databases">
        <title>Novel microbial lineages endemic to geothermal iron-oxide mats fill important gaps in the evolutionary history of Archaea.</title>
        <authorList>
            <person name="Jay Z.J."/>
            <person name="Beam J.P."/>
            <person name="Dlakic M."/>
            <person name="Rusch D.B."/>
            <person name="Kozubal M.A."/>
            <person name="Inskeep W.P."/>
        </authorList>
    </citation>
    <scope>NUCLEOTIDE SEQUENCE [LARGE SCALE GENOMIC DNA]</scope>
    <source>
        <strain evidence="14">BE_D</strain>
    </source>
</reference>